<name>A0A6A6ST44_9PLEO</name>
<dbReference type="OrthoDB" id="3711359at2759"/>
<proteinExistence type="predicted"/>
<sequence length="401" mass="46177">MIHQMRPYINDATVTNVQLRHQNRWHGKLRLHCKSTMSRRHYGTARHAKVSSSHVQKDHTKRVCLAPQVNNLLTQPIMSSALDHLRSHSMSIEPNGTFFTKLNYDVRTIIYDHMILPPIGDGKNYKGFLLSCRQAYLEAEEFAPKMVESELQRFKTRVAAETGVPVQLPHIPRNCGFANLQTVSISFSYPDMGMSDDLEVVQDRARKTTGCLLDLMSSHFKKINIIFHGGNRPPNFTNALEHRKFNWHLRLLTWDLQETIQSCRWFSNFLSFNSLRRVDGRPPAPVNTSQLVLSWDFRESGRLAQDTTLNGSRYQHRDYIGDCGIVENRPWFQLIYGDNDSVGEVVANGCNLRLRHDRPSWQIMEHPYVTSPSSEGTGEVYTRRLRGIAENELLNRQCSLS</sequence>
<gene>
    <name evidence="1" type="ORF">K491DRAFT_171692</name>
</gene>
<protein>
    <submittedName>
        <fullName evidence="1">Uncharacterized protein</fullName>
    </submittedName>
</protein>
<dbReference type="Proteomes" id="UP000799324">
    <property type="component" value="Unassembled WGS sequence"/>
</dbReference>
<evidence type="ECO:0000313" key="2">
    <source>
        <dbReference type="Proteomes" id="UP000799324"/>
    </source>
</evidence>
<dbReference type="AlphaFoldDB" id="A0A6A6ST44"/>
<evidence type="ECO:0000313" key="1">
    <source>
        <dbReference type="EMBL" id="KAF2649743.1"/>
    </source>
</evidence>
<organism evidence="1 2">
    <name type="scientific">Lophiostoma macrostomum CBS 122681</name>
    <dbReference type="NCBI Taxonomy" id="1314788"/>
    <lineage>
        <taxon>Eukaryota</taxon>
        <taxon>Fungi</taxon>
        <taxon>Dikarya</taxon>
        <taxon>Ascomycota</taxon>
        <taxon>Pezizomycotina</taxon>
        <taxon>Dothideomycetes</taxon>
        <taxon>Pleosporomycetidae</taxon>
        <taxon>Pleosporales</taxon>
        <taxon>Lophiostomataceae</taxon>
        <taxon>Lophiostoma</taxon>
    </lineage>
</organism>
<reference evidence="1" key="1">
    <citation type="journal article" date="2020" name="Stud. Mycol.">
        <title>101 Dothideomycetes genomes: a test case for predicting lifestyles and emergence of pathogens.</title>
        <authorList>
            <person name="Haridas S."/>
            <person name="Albert R."/>
            <person name="Binder M."/>
            <person name="Bloem J."/>
            <person name="Labutti K."/>
            <person name="Salamov A."/>
            <person name="Andreopoulos B."/>
            <person name="Baker S."/>
            <person name="Barry K."/>
            <person name="Bills G."/>
            <person name="Bluhm B."/>
            <person name="Cannon C."/>
            <person name="Castanera R."/>
            <person name="Culley D."/>
            <person name="Daum C."/>
            <person name="Ezra D."/>
            <person name="Gonzalez J."/>
            <person name="Henrissat B."/>
            <person name="Kuo A."/>
            <person name="Liang C."/>
            <person name="Lipzen A."/>
            <person name="Lutzoni F."/>
            <person name="Magnuson J."/>
            <person name="Mondo S."/>
            <person name="Nolan M."/>
            <person name="Ohm R."/>
            <person name="Pangilinan J."/>
            <person name="Park H.-J."/>
            <person name="Ramirez L."/>
            <person name="Alfaro M."/>
            <person name="Sun H."/>
            <person name="Tritt A."/>
            <person name="Yoshinaga Y."/>
            <person name="Zwiers L.-H."/>
            <person name="Turgeon B."/>
            <person name="Goodwin S."/>
            <person name="Spatafora J."/>
            <person name="Crous P."/>
            <person name="Grigoriev I."/>
        </authorList>
    </citation>
    <scope>NUCLEOTIDE SEQUENCE</scope>
    <source>
        <strain evidence="1">CBS 122681</strain>
    </source>
</reference>
<keyword evidence="2" id="KW-1185">Reference proteome</keyword>
<dbReference type="EMBL" id="MU004480">
    <property type="protein sequence ID" value="KAF2649743.1"/>
    <property type="molecule type" value="Genomic_DNA"/>
</dbReference>
<accession>A0A6A6ST44</accession>